<feature type="compositionally biased region" description="Basic and acidic residues" evidence="2">
    <location>
        <begin position="433"/>
        <end position="442"/>
    </location>
</feature>
<accession>A0A5M8PIF2</accession>
<feature type="region of interest" description="Disordered" evidence="2">
    <location>
        <begin position="1"/>
        <end position="43"/>
    </location>
</feature>
<proteinExistence type="predicted"/>
<evidence type="ECO:0000313" key="4">
    <source>
        <dbReference type="Proteomes" id="UP000324767"/>
    </source>
</evidence>
<feature type="region of interest" description="Disordered" evidence="2">
    <location>
        <begin position="433"/>
        <end position="506"/>
    </location>
</feature>
<dbReference type="EMBL" id="VXIT01000011">
    <property type="protein sequence ID" value="KAA6409181.1"/>
    <property type="molecule type" value="Genomic_DNA"/>
</dbReference>
<evidence type="ECO:0000313" key="3">
    <source>
        <dbReference type="EMBL" id="KAA6409181.1"/>
    </source>
</evidence>
<dbReference type="AlphaFoldDB" id="A0A5M8PIF2"/>
<organism evidence="3 4">
    <name type="scientific">Lasallia pustulata</name>
    <dbReference type="NCBI Taxonomy" id="136370"/>
    <lineage>
        <taxon>Eukaryota</taxon>
        <taxon>Fungi</taxon>
        <taxon>Dikarya</taxon>
        <taxon>Ascomycota</taxon>
        <taxon>Pezizomycotina</taxon>
        <taxon>Lecanoromycetes</taxon>
        <taxon>OSLEUM clade</taxon>
        <taxon>Umbilicariomycetidae</taxon>
        <taxon>Umbilicariales</taxon>
        <taxon>Umbilicariaceae</taxon>
        <taxon>Lasallia</taxon>
    </lineage>
</organism>
<feature type="compositionally biased region" description="Gly residues" evidence="2">
    <location>
        <begin position="455"/>
        <end position="464"/>
    </location>
</feature>
<feature type="compositionally biased region" description="Basic and acidic residues" evidence="2">
    <location>
        <begin position="488"/>
        <end position="500"/>
    </location>
</feature>
<reference evidence="3 4" key="1">
    <citation type="submission" date="2019-09" db="EMBL/GenBank/DDBJ databases">
        <title>The hologenome of the rock-dwelling lichen Lasallia pustulata.</title>
        <authorList>
            <person name="Greshake Tzovaras B."/>
            <person name="Segers F."/>
            <person name="Bicker A."/>
            <person name="Dal Grande F."/>
            <person name="Otte J."/>
            <person name="Hankeln T."/>
            <person name="Schmitt I."/>
            <person name="Ebersberger I."/>
        </authorList>
    </citation>
    <scope>NUCLEOTIDE SEQUENCE [LARGE SCALE GENOMIC DNA]</scope>
    <source>
        <strain evidence="3">A1-1</strain>
    </source>
</reference>
<gene>
    <name evidence="3" type="ORF">FRX48_06734</name>
</gene>
<sequence>MANTTKGVDIAGASGRRSALRTPIPDVEDDNPPLSTGETPIPEHSFGSAYLPSFLRGWGSPEEHIVRFAHLNCSFFSHPTNPLPPTLLQLKQHAQAICSLLQVLCASDDEYAPQPIDQNGSVTDAFDWLEDLNHPYTNNSETHNLPLYSLANTISTHTAADGSKTRLTGCPFSQHEPENESTVRLVEHANTLLELIDHKLQPQGGLLSLLPAPGTAARHAVQDTILGQWLVYTTNLVQRVSELEAEVANAREVLAGEAVVPMRLVSQAADPVGEVVAAAGAGAGAGAEGLGGRVMVFPQDRFVLANCGGALWERLNEELVAREQEAETVVRPLEYALGDTDRWSRGLLERAREAEVRERGAVRKARGWREELVGLRAEVKRLGGEVERERERYRRVRALERDLAGKEELVREQMEKMRNERLRLQLVGAGGKEGQELLEGRGKSPGGRKSPRGGRAAGSAGGKTGLNKTAAGSGVEKKVKGLRPKRRVQVEVETEGRGGEGEGNEG</sequence>
<comment type="caution">
    <text evidence="3">The sequence shown here is derived from an EMBL/GenBank/DDBJ whole genome shotgun (WGS) entry which is preliminary data.</text>
</comment>
<dbReference type="Proteomes" id="UP000324767">
    <property type="component" value="Unassembled WGS sequence"/>
</dbReference>
<dbReference type="OrthoDB" id="5413531at2759"/>
<evidence type="ECO:0000256" key="1">
    <source>
        <dbReference type="SAM" id="Coils"/>
    </source>
</evidence>
<keyword evidence="1" id="KW-0175">Coiled coil</keyword>
<name>A0A5M8PIF2_9LECA</name>
<protein>
    <submittedName>
        <fullName evidence="3">Uncharacterized protein</fullName>
    </submittedName>
</protein>
<evidence type="ECO:0000256" key="2">
    <source>
        <dbReference type="SAM" id="MobiDB-lite"/>
    </source>
</evidence>
<feature type="coiled-coil region" evidence="1">
    <location>
        <begin position="372"/>
        <end position="416"/>
    </location>
</feature>